<comment type="caution">
    <text evidence="2">The sequence shown here is derived from an EMBL/GenBank/DDBJ whole genome shotgun (WGS) entry which is preliminary data.</text>
</comment>
<protein>
    <recommendedName>
        <fullName evidence="4">HAD-IIIC family phosphatase</fullName>
    </recommendedName>
</protein>
<dbReference type="InterPro" id="IPR023214">
    <property type="entry name" value="HAD_sf"/>
</dbReference>
<reference evidence="3" key="1">
    <citation type="submission" date="2018-06" db="EMBL/GenBank/DDBJ databases">
        <authorList>
            <person name="Khan S.A."/>
        </authorList>
    </citation>
    <scope>NUCLEOTIDE SEQUENCE [LARGE SCALE GENOMIC DNA]</scope>
    <source>
        <strain evidence="3">DB-1506</strain>
    </source>
</reference>
<dbReference type="InterPro" id="IPR010033">
    <property type="entry name" value="HAD_SF_ppase_IIIC"/>
</dbReference>
<sequence length="630" mass="70620">MGSPASWPGLDDMGETLAKGAERAGASMPNPQAPESLQPEYYRVPRQLSVNPAQLKSVLIVGSCLAQSWRNELRAMAPGCEADLYLGTAQLPDRPNQPIDRYQLQVVQLPLRPCIPDSAFARLDQNDLAAHEALFRFAMERLRLSLARSMRWNREHGLLTFVVSFPVPQQNLIGRLMPRYDLRNPVYFVEKLNEGLAECLCDYQNAYFFDFNAVASTHGKRFSSEDPVSAFNHGSVIGDFDFGYDRERLDPVQRVSAVFSPQVGPLLRACWREIAAMYASVQQTDVVKMVVVDLDDTLWRGTIADTDIRAMPTREGWPLAFWEALLVLKRRGILLGIISKNEESRVQEAWPALMGKAGPSLDDFAVRRINWAPKSQNMAEILAAVNILPGNVVYIDDSPLQRAEVRDAFPAIRTLGGTPSLWRHVLLWAPETQLAAITDESVHRTRMMQAQIARETVRRSRSPEEFLASLDVAMTIFPVADSTHPRFPRVIELINKTNQFNTTGRRWSLEECNLAFAGGVEFLAFELSDRFTDYGLVGVLIVDATGIRQFVMSCRIMGLEAECAAVAHVMQGLRGRGHRRMIGAMLHTDRNLPCRDLYRRCGFTPCEGGWERDLAAEPLAIPAHIRLTAG</sequence>
<evidence type="ECO:0000256" key="1">
    <source>
        <dbReference type="SAM" id="MobiDB-lite"/>
    </source>
</evidence>
<dbReference type="Gene3D" id="3.40.50.1000">
    <property type="entry name" value="HAD superfamily/HAD-like"/>
    <property type="match status" value="1"/>
</dbReference>
<accession>A0A327MB68</accession>
<dbReference type="AlphaFoldDB" id="A0A327MB68"/>
<dbReference type="InterPro" id="IPR010037">
    <property type="entry name" value="FkbH_domain"/>
</dbReference>
<dbReference type="InterPro" id="IPR036514">
    <property type="entry name" value="SGNH_hydro_sf"/>
</dbReference>
<evidence type="ECO:0000313" key="3">
    <source>
        <dbReference type="Proteomes" id="UP000249065"/>
    </source>
</evidence>
<keyword evidence="3" id="KW-1185">Reference proteome</keyword>
<dbReference type="Gene3D" id="3.40.50.1110">
    <property type="entry name" value="SGNH hydrolase"/>
    <property type="match status" value="1"/>
</dbReference>
<dbReference type="NCBIfam" id="TIGR01686">
    <property type="entry name" value="FkbH"/>
    <property type="match status" value="1"/>
</dbReference>
<gene>
    <name evidence="2" type="ORF">DOO78_06655</name>
</gene>
<dbReference type="InterPro" id="IPR036412">
    <property type="entry name" value="HAD-like_sf"/>
</dbReference>
<evidence type="ECO:0000313" key="2">
    <source>
        <dbReference type="EMBL" id="RAI59919.1"/>
    </source>
</evidence>
<dbReference type="Proteomes" id="UP000249065">
    <property type="component" value="Unassembled WGS sequence"/>
</dbReference>
<feature type="region of interest" description="Disordered" evidence="1">
    <location>
        <begin position="1"/>
        <end position="36"/>
    </location>
</feature>
<dbReference type="EMBL" id="QLIX01000003">
    <property type="protein sequence ID" value="RAI59919.1"/>
    <property type="molecule type" value="Genomic_DNA"/>
</dbReference>
<dbReference type="GO" id="GO:0016788">
    <property type="term" value="F:hydrolase activity, acting on ester bonds"/>
    <property type="evidence" value="ECO:0007669"/>
    <property type="project" value="UniProtKB-ARBA"/>
</dbReference>
<dbReference type="SUPFAM" id="SSF56784">
    <property type="entry name" value="HAD-like"/>
    <property type="match status" value="1"/>
</dbReference>
<dbReference type="RefSeq" id="WP_111468949.1">
    <property type="nucleotide sequence ID" value="NZ_QLIX01000003.1"/>
</dbReference>
<dbReference type="OrthoDB" id="323926at2"/>
<organism evidence="2 3">
    <name type="scientific">Roseicella frigidaeris</name>
    <dbReference type="NCBI Taxonomy" id="2230885"/>
    <lineage>
        <taxon>Bacteria</taxon>
        <taxon>Pseudomonadati</taxon>
        <taxon>Pseudomonadota</taxon>
        <taxon>Alphaproteobacteria</taxon>
        <taxon>Acetobacterales</taxon>
        <taxon>Roseomonadaceae</taxon>
        <taxon>Roseicella</taxon>
    </lineage>
</organism>
<proteinExistence type="predicted"/>
<evidence type="ECO:0008006" key="4">
    <source>
        <dbReference type="Google" id="ProtNLM"/>
    </source>
</evidence>
<dbReference type="NCBIfam" id="TIGR01681">
    <property type="entry name" value="HAD-SF-IIIC"/>
    <property type="match status" value="1"/>
</dbReference>
<name>A0A327MB68_9PROT</name>